<dbReference type="Proteomes" id="UP000587527">
    <property type="component" value="Unassembled WGS sequence"/>
</dbReference>
<sequence length="208" mass="22840">MTLPYATLLAFTRFVDRTGPAKASFVCGLRRQRESGGGFNPHGQLIKALKSDIQFRTGGTHLGEVAHTVRPHWQRLYAALTEGAARYVKSLGDPADVWLMPTHEALAIVGDLPVKVTAHFGLRFEDGHSEAVRLYFDEQPPTKEIVTATLHLLQAHMAHILPHAEPVLVDVRRGVTHRMQPVGSSASDVDRWLAGEAAGFSAIWRAPV</sequence>
<keyword evidence="2" id="KW-1185">Reference proteome</keyword>
<evidence type="ECO:0000313" key="1">
    <source>
        <dbReference type="EMBL" id="MBB5873266.1"/>
    </source>
</evidence>
<organism evidence="1 2">
    <name type="scientific">Allocatelliglobosispora scoriae</name>
    <dbReference type="NCBI Taxonomy" id="643052"/>
    <lineage>
        <taxon>Bacteria</taxon>
        <taxon>Bacillati</taxon>
        <taxon>Actinomycetota</taxon>
        <taxon>Actinomycetes</taxon>
        <taxon>Micromonosporales</taxon>
        <taxon>Micromonosporaceae</taxon>
        <taxon>Allocatelliglobosispora</taxon>
    </lineage>
</organism>
<protein>
    <submittedName>
        <fullName evidence="1">Uncharacterized protein</fullName>
    </submittedName>
</protein>
<name>A0A841C093_9ACTN</name>
<evidence type="ECO:0000313" key="2">
    <source>
        <dbReference type="Proteomes" id="UP000587527"/>
    </source>
</evidence>
<accession>A0A841C093</accession>
<dbReference type="AlphaFoldDB" id="A0A841C093"/>
<dbReference type="RefSeq" id="WP_184844185.1">
    <property type="nucleotide sequence ID" value="NZ_JACHMN010000003.1"/>
</dbReference>
<dbReference type="EMBL" id="JACHMN010000003">
    <property type="protein sequence ID" value="MBB5873266.1"/>
    <property type="molecule type" value="Genomic_DNA"/>
</dbReference>
<proteinExistence type="predicted"/>
<reference evidence="1 2" key="1">
    <citation type="submission" date="2020-08" db="EMBL/GenBank/DDBJ databases">
        <title>Sequencing the genomes of 1000 actinobacteria strains.</title>
        <authorList>
            <person name="Klenk H.-P."/>
        </authorList>
    </citation>
    <scope>NUCLEOTIDE SEQUENCE [LARGE SCALE GENOMIC DNA]</scope>
    <source>
        <strain evidence="1 2">DSM 45362</strain>
    </source>
</reference>
<gene>
    <name evidence="1" type="ORF">F4553_006700</name>
</gene>
<comment type="caution">
    <text evidence="1">The sequence shown here is derived from an EMBL/GenBank/DDBJ whole genome shotgun (WGS) entry which is preliminary data.</text>
</comment>